<dbReference type="eggNOG" id="KOG3369">
    <property type="taxonomic scope" value="Eukaryota"/>
</dbReference>
<keyword evidence="3 7" id="KW-0256">Endoplasmic reticulum</keyword>
<dbReference type="GO" id="GO:1990072">
    <property type="term" value="C:TRAPPIII protein complex"/>
    <property type="evidence" value="ECO:0007669"/>
    <property type="project" value="EnsemblFungi"/>
</dbReference>
<dbReference type="GO" id="GO:0005085">
    <property type="term" value="F:guanyl-nucleotide exchange factor activity"/>
    <property type="evidence" value="ECO:0007669"/>
    <property type="project" value="EnsemblFungi"/>
</dbReference>
<dbReference type="AlphaFoldDB" id="G8BRG2"/>
<dbReference type="GO" id="GO:0051276">
    <property type="term" value="P:chromosome organization"/>
    <property type="evidence" value="ECO:0007669"/>
    <property type="project" value="EnsemblFungi"/>
</dbReference>
<keyword evidence="5 7" id="KW-0333">Golgi apparatus</keyword>
<name>G8BRG2_TETPH</name>
<dbReference type="KEGG" id="tpf:TPHA_0C01820"/>
<evidence type="ECO:0000256" key="7">
    <source>
        <dbReference type="RuleBase" id="RU366065"/>
    </source>
</evidence>
<dbReference type="InterPro" id="IPR007233">
    <property type="entry name" value="TRAPPC"/>
</dbReference>
<evidence type="ECO:0000313" key="9">
    <source>
        <dbReference type="Proteomes" id="UP000005666"/>
    </source>
</evidence>
<dbReference type="EMBL" id="HE612858">
    <property type="protein sequence ID" value="CCE62338.1"/>
    <property type="molecule type" value="Genomic_DNA"/>
</dbReference>
<dbReference type="PANTHER" id="PTHR23249:SF15">
    <property type="entry name" value="TRAFFICKING PROTEIN PARTICLE COMPLEX SUBUNIT 4"/>
    <property type="match status" value="1"/>
</dbReference>
<dbReference type="PANTHER" id="PTHR23249">
    <property type="entry name" value="TRAFFICKING PROTEIN PARTICLE COMPLEX SUBUNIT"/>
    <property type="match status" value="1"/>
</dbReference>
<protein>
    <recommendedName>
        <fullName evidence="7">Trafficking protein particle complex subunit</fullName>
    </recommendedName>
</protein>
<dbReference type="CDD" id="cd14856">
    <property type="entry name" value="TRAPPC4_synbindin"/>
    <property type="match status" value="1"/>
</dbReference>
<keyword evidence="4 7" id="KW-0931">ER-Golgi transport</keyword>
<evidence type="ECO:0000256" key="6">
    <source>
        <dbReference type="ARBA" id="ARBA00038179"/>
    </source>
</evidence>
<comment type="subunit">
    <text evidence="7">Part of the multisubunit transport protein particle (TRAPP) complex.</text>
</comment>
<accession>G8BRG2</accession>
<evidence type="ECO:0000256" key="3">
    <source>
        <dbReference type="ARBA" id="ARBA00022824"/>
    </source>
</evidence>
<keyword evidence="9" id="KW-1185">Reference proteome</keyword>
<comment type="similarity">
    <text evidence="6">Belongs to the TRAPP small subunits family. TRAPPC4 subfamily.</text>
</comment>
<keyword evidence="2 7" id="KW-0813">Transport</keyword>
<dbReference type="GO" id="GO:1990071">
    <property type="term" value="C:TRAPPII protein complex"/>
    <property type="evidence" value="ECO:0007669"/>
    <property type="project" value="EnsemblFungi"/>
</dbReference>
<dbReference type="GeneID" id="11535242"/>
<dbReference type="RefSeq" id="XP_003684772.1">
    <property type="nucleotide sequence ID" value="XM_003684724.1"/>
</dbReference>
<dbReference type="OrthoDB" id="246406at2759"/>
<dbReference type="InterPro" id="IPR011012">
    <property type="entry name" value="Longin-like_dom_sf"/>
</dbReference>
<evidence type="ECO:0000256" key="5">
    <source>
        <dbReference type="ARBA" id="ARBA00023034"/>
    </source>
</evidence>
<gene>
    <name evidence="8" type="primary">TPHA0C01820</name>
    <name evidence="8" type="ordered locus">TPHA_0C01820</name>
</gene>
<sequence>MAIQTLLIINKSGGLIYHRNYAGEKNGLNSNDYLILASTLHSVFAIASQLTPQAVQLNAKRSSNSTDNNFSKGGEKIPYIPYVGMNANDSNNTTNKLNKLGSFMGDDYFKESFVSWNKGGLRQLSTDHFTMFIYQTMTGMKFVAISSSVLRNTADPSHSGKSNTTANANGIQNSTTISYSTAQNSSSDYNSNSSNLQVQIADNFLRKIYCIYSDYVMKDPFYSLEMPIKSELFDKKVKQMVSNLE</sequence>
<dbReference type="GO" id="GO:0006888">
    <property type="term" value="P:endoplasmic reticulum to Golgi vesicle-mediated transport"/>
    <property type="evidence" value="ECO:0007669"/>
    <property type="project" value="UniProtKB-UniRule"/>
</dbReference>
<dbReference type="STRING" id="1071381.G8BRG2"/>
<evidence type="ECO:0000256" key="1">
    <source>
        <dbReference type="ARBA" id="ARBA00004555"/>
    </source>
</evidence>
<organism evidence="8 9">
    <name type="scientific">Tetrapisispora phaffii (strain ATCC 24235 / CBS 4417 / NBRC 1672 / NRRL Y-8282 / UCD 70-5)</name>
    <name type="common">Yeast</name>
    <name type="synonym">Fabospora phaffii</name>
    <dbReference type="NCBI Taxonomy" id="1071381"/>
    <lineage>
        <taxon>Eukaryota</taxon>
        <taxon>Fungi</taxon>
        <taxon>Dikarya</taxon>
        <taxon>Ascomycota</taxon>
        <taxon>Saccharomycotina</taxon>
        <taxon>Saccharomycetes</taxon>
        <taxon>Saccharomycetales</taxon>
        <taxon>Saccharomycetaceae</taxon>
        <taxon>Tetrapisispora</taxon>
    </lineage>
</organism>
<dbReference type="GO" id="GO:1990070">
    <property type="term" value="C:TRAPPI protein complex"/>
    <property type="evidence" value="ECO:0007669"/>
    <property type="project" value="EnsemblFungi"/>
</dbReference>
<reference evidence="8 9" key="1">
    <citation type="journal article" date="2011" name="Proc. Natl. Acad. Sci. U.S.A.">
        <title>Evolutionary erosion of yeast sex chromosomes by mating-type switching accidents.</title>
        <authorList>
            <person name="Gordon J.L."/>
            <person name="Armisen D."/>
            <person name="Proux-Wera E."/>
            <person name="Oheigeartaigh S.S."/>
            <person name="Byrne K.P."/>
            <person name="Wolfe K.H."/>
        </authorList>
    </citation>
    <scope>NUCLEOTIDE SEQUENCE [LARGE SCALE GENOMIC DNA]</scope>
    <source>
        <strain evidence="9">ATCC 24235 / CBS 4417 / NBRC 1672 / NRRL Y-8282 / UCD 70-5</strain>
    </source>
</reference>
<dbReference type="Proteomes" id="UP000005666">
    <property type="component" value="Chromosome 3"/>
</dbReference>
<dbReference type="SMART" id="SM01399">
    <property type="entry name" value="Sybindin"/>
    <property type="match status" value="1"/>
</dbReference>
<evidence type="ECO:0000256" key="4">
    <source>
        <dbReference type="ARBA" id="ARBA00022892"/>
    </source>
</evidence>
<dbReference type="Pfam" id="PF04099">
    <property type="entry name" value="Sybindin"/>
    <property type="match status" value="2"/>
</dbReference>
<evidence type="ECO:0000256" key="2">
    <source>
        <dbReference type="ARBA" id="ARBA00022448"/>
    </source>
</evidence>
<dbReference type="SUPFAM" id="SSF64356">
    <property type="entry name" value="SNARE-like"/>
    <property type="match status" value="1"/>
</dbReference>
<evidence type="ECO:0000313" key="8">
    <source>
        <dbReference type="EMBL" id="CCE62338.1"/>
    </source>
</evidence>
<dbReference type="Gene3D" id="3.30.450.70">
    <property type="match status" value="1"/>
</dbReference>
<comment type="subcellular location">
    <subcellularLocation>
        <location evidence="7">Endoplasmic reticulum</location>
    </subcellularLocation>
    <subcellularLocation>
        <location evidence="7">Golgi apparatus</location>
        <location evidence="7">cis-Golgi network</location>
    </subcellularLocation>
    <subcellularLocation>
        <location evidence="1">Golgi apparatus</location>
    </subcellularLocation>
</comment>
<dbReference type="GO" id="GO:0005783">
    <property type="term" value="C:endoplasmic reticulum"/>
    <property type="evidence" value="ECO:0007669"/>
    <property type="project" value="UniProtKB-SubCell"/>
</dbReference>
<dbReference type="HOGENOM" id="CLU_053380_0_0_1"/>
<proteinExistence type="inferred from homology"/>
<dbReference type="OMA" id="YHREFQS"/>